<name>A0A2A5CBF9_9GAMM</name>
<dbReference type="GO" id="GO:0016787">
    <property type="term" value="F:hydrolase activity"/>
    <property type="evidence" value="ECO:0007669"/>
    <property type="project" value="UniProtKB-KW"/>
</dbReference>
<keyword evidence="2" id="KW-0378">Hydrolase</keyword>
<dbReference type="PANTHER" id="PTHR43194">
    <property type="entry name" value="HYDROLASE ALPHA/BETA FOLD FAMILY"/>
    <property type="match status" value="1"/>
</dbReference>
<accession>A0A2A5CBF9</accession>
<dbReference type="InterPro" id="IPR050228">
    <property type="entry name" value="Carboxylesterase_BioH"/>
</dbReference>
<sequence length="238" mass="26175">MNRQERQHIVFLCGLLCDKLVWQSAAKLLEGEFVCSIVSFEGFNSIVDMAKAVADKGPASFILIGHSMGGRVALEVYRQCPERVEMLGLFNTGVHPRKEGEEAGRQKLLDIAATEGMAAVADSWLPPMVAGATLQNQSLMQALKEMVSRYSVEQFNDQIHALLQRPAVESLLAIINVPALLVSANEDKWSPVKQHKEMLKSIHGSELVVIHGAGHMAPVERPADVAMIIRDFISTIKH</sequence>
<dbReference type="Pfam" id="PF12697">
    <property type="entry name" value="Abhydrolase_6"/>
    <property type="match status" value="1"/>
</dbReference>
<dbReference type="Gene3D" id="3.40.50.1820">
    <property type="entry name" value="alpha/beta hydrolase"/>
    <property type="match status" value="1"/>
</dbReference>
<feature type="domain" description="AB hydrolase-1" evidence="1">
    <location>
        <begin position="38"/>
        <end position="226"/>
    </location>
</feature>
<dbReference type="Proteomes" id="UP000228987">
    <property type="component" value="Unassembled WGS sequence"/>
</dbReference>
<evidence type="ECO:0000259" key="1">
    <source>
        <dbReference type="Pfam" id="PF12697"/>
    </source>
</evidence>
<dbReference type="InterPro" id="IPR029058">
    <property type="entry name" value="AB_hydrolase_fold"/>
</dbReference>
<dbReference type="PRINTS" id="PR00111">
    <property type="entry name" value="ABHYDROLASE"/>
</dbReference>
<dbReference type="PANTHER" id="PTHR43194:SF5">
    <property type="entry name" value="PIMELOYL-[ACYL-CARRIER PROTEIN] METHYL ESTER ESTERASE"/>
    <property type="match status" value="1"/>
</dbReference>
<evidence type="ECO:0000313" key="3">
    <source>
        <dbReference type="Proteomes" id="UP000228987"/>
    </source>
</evidence>
<dbReference type="EMBL" id="NVWI01000006">
    <property type="protein sequence ID" value="PCJ41152.1"/>
    <property type="molecule type" value="Genomic_DNA"/>
</dbReference>
<gene>
    <name evidence="2" type="ORF">COA71_08890</name>
</gene>
<dbReference type="AlphaFoldDB" id="A0A2A5CBF9"/>
<protein>
    <submittedName>
        <fullName evidence="2">Alpha/beta hydrolase</fullName>
    </submittedName>
</protein>
<dbReference type="InterPro" id="IPR000073">
    <property type="entry name" value="AB_hydrolase_1"/>
</dbReference>
<reference evidence="3" key="1">
    <citation type="submission" date="2017-08" db="EMBL/GenBank/DDBJ databases">
        <title>A dynamic microbial community with high functional redundancy inhabits the cold, oxic subseafloor aquifer.</title>
        <authorList>
            <person name="Tully B.J."/>
            <person name="Wheat C.G."/>
            <person name="Glazer B.T."/>
            <person name="Huber J.A."/>
        </authorList>
    </citation>
    <scope>NUCLEOTIDE SEQUENCE [LARGE SCALE GENOMIC DNA]</scope>
</reference>
<comment type="caution">
    <text evidence="2">The sequence shown here is derived from an EMBL/GenBank/DDBJ whole genome shotgun (WGS) entry which is preliminary data.</text>
</comment>
<proteinExistence type="predicted"/>
<evidence type="ECO:0000313" key="2">
    <source>
        <dbReference type="EMBL" id="PCJ41152.1"/>
    </source>
</evidence>
<organism evidence="2 3">
    <name type="scientific">SAR86 cluster bacterium</name>
    <dbReference type="NCBI Taxonomy" id="2030880"/>
    <lineage>
        <taxon>Bacteria</taxon>
        <taxon>Pseudomonadati</taxon>
        <taxon>Pseudomonadota</taxon>
        <taxon>Gammaproteobacteria</taxon>
        <taxon>SAR86 cluster</taxon>
    </lineage>
</organism>
<dbReference type="SUPFAM" id="SSF53474">
    <property type="entry name" value="alpha/beta-Hydrolases"/>
    <property type="match status" value="1"/>
</dbReference>